<evidence type="ECO:0000256" key="1">
    <source>
        <dbReference type="SAM" id="MobiDB-lite"/>
    </source>
</evidence>
<accession>A0A8H6X9T3</accession>
<evidence type="ECO:0000313" key="3">
    <source>
        <dbReference type="Proteomes" id="UP000623467"/>
    </source>
</evidence>
<protein>
    <submittedName>
        <fullName evidence="2">Uncharacterized protein</fullName>
    </submittedName>
</protein>
<keyword evidence="3" id="KW-1185">Reference proteome</keyword>
<dbReference type="EMBL" id="JACAZH010000034">
    <property type="protein sequence ID" value="KAF7337305.1"/>
    <property type="molecule type" value="Genomic_DNA"/>
</dbReference>
<evidence type="ECO:0000313" key="2">
    <source>
        <dbReference type="EMBL" id="KAF7337305.1"/>
    </source>
</evidence>
<comment type="caution">
    <text evidence="2">The sequence shown here is derived from an EMBL/GenBank/DDBJ whole genome shotgun (WGS) entry which is preliminary data.</text>
</comment>
<sequence>MPPYPLSRTSPSPSTECLSYGTGGSTSRSSRLRGSRGARTSKGGAPATDDVRLRAEDWSSTPASLLPFSHPLLCFAILPDLPSSSLYAHPRHHPQSLRTTVWVLLLGRTSGLVVKGRVESDHVTGVGHWGSLGMARREDRWDSARRHNLGHLPVPLQRARRLLLLEIRSVEDALQVLKCVFHLDPCIGQ</sequence>
<dbReference type="Proteomes" id="UP000623467">
    <property type="component" value="Unassembled WGS sequence"/>
</dbReference>
<organism evidence="2 3">
    <name type="scientific">Mycena sanguinolenta</name>
    <dbReference type="NCBI Taxonomy" id="230812"/>
    <lineage>
        <taxon>Eukaryota</taxon>
        <taxon>Fungi</taxon>
        <taxon>Dikarya</taxon>
        <taxon>Basidiomycota</taxon>
        <taxon>Agaricomycotina</taxon>
        <taxon>Agaricomycetes</taxon>
        <taxon>Agaricomycetidae</taxon>
        <taxon>Agaricales</taxon>
        <taxon>Marasmiineae</taxon>
        <taxon>Mycenaceae</taxon>
        <taxon>Mycena</taxon>
    </lineage>
</organism>
<dbReference type="AlphaFoldDB" id="A0A8H6X9T3"/>
<feature type="region of interest" description="Disordered" evidence="1">
    <location>
        <begin position="1"/>
        <end position="49"/>
    </location>
</feature>
<feature type="compositionally biased region" description="Polar residues" evidence="1">
    <location>
        <begin position="7"/>
        <end position="17"/>
    </location>
</feature>
<name>A0A8H6X9T3_9AGAR</name>
<gene>
    <name evidence="2" type="ORF">MSAN_02255700</name>
</gene>
<reference evidence="2" key="1">
    <citation type="submission" date="2020-05" db="EMBL/GenBank/DDBJ databases">
        <title>Mycena genomes resolve the evolution of fungal bioluminescence.</title>
        <authorList>
            <person name="Tsai I.J."/>
        </authorList>
    </citation>
    <scope>NUCLEOTIDE SEQUENCE</scope>
    <source>
        <strain evidence="2">160909Yilan</strain>
    </source>
</reference>
<proteinExistence type="predicted"/>